<dbReference type="PROSITE" id="PS51318">
    <property type="entry name" value="TAT"/>
    <property type="match status" value="1"/>
</dbReference>
<dbReference type="Gene3D" id="3.40.50.1820">
    <property type="entry name" value="alpha/beta hydrolase"/>
    <property type="match status" value="1"/>
</dbReference>
<dbReference type="RefSeq" id="WP_207449106.1">
    <property type="nucleotide sequence ID" value="NZ_CP061091.1"/>
</dbReference>
<dbReference type="Pfam" id="PF01738">
    <property type="entry name" value="DLH"/>
    <property type="match status" value="1"/>
</dbReference>
<dbReference type="PANTHER" id="PTHR46623">
    <property type="entry name" value="CARBOXYMETHYLENEBUTENOLIDASE-RELATED"/>
    <property type="match status" value="1"/>
</dbReference>
<proteinExistence type="predicted"/>
<dbReference type="InterPro" id="IPR006311">
    <property type="entry name" value="TAT_signal"/>
</dbReference>
<feature type="domain" description="YqhI" evidence="2">
    <location>
        <begin position="18"/>
        <end position="47"/>
    </location>
</feature>
<dbReference type="SUPFAM" id="SSF53474">
    <property type="entry name" value="alpha/beta-Hydrolases"/>
    <property type="match status" value="1"/>
</dbReference>
<dbReference type="InterPro" id="IPR051049">
    <property type="entry name" value="Dienelactone_hydrolase-like"/>
</dbReference>
<dbReference type="InterPro" id="IPR057802">
    <property type="entry name" value="YqhI_dom"/>
</dbReference>
<keyword evidence="3" id="KW-0378">Hydrolase</keyword>
<reference evidence="3 4" key="1">
    <citation type="submission" date="2020-09" db="EMBL/GenBank/DDBJ databases">
        <title>Roseomonas.</title>
        <authorList>
            <person name="Zhu W."/>
        </authorList>
    </citation>
    <scope>NUCLEOTIDE SEQUENCE [LARGE SCALE GENOMIC DNA]</scope>
    <source>
        <strain evidence="3 4">1311</strain>
    </source>
</reference>
<accession>A0ABS3KI33</accession>
<evidence type="ECO:0000313" key="3">
    <source>
        <dbReference type="EMBL" id="MBO1076278.1"/>
    </source>
</evidence>
<evidence type="ECO:0000259" key="1">
    <source>
        <dbReference type="Pfam" id="PF01738"/>
    </source>
</evidence>
<dbReference type="PANTHER" id="PTHR46623:SF6">
    <property type="entry name" value="ALPHA_BETA-HYDROLASES SUPERFAMILY PROTEIN"/>
    <property type="match status" value="1"/>
</dbReference>
<comment type="caution">
    <text evidence="3">The sequence shown here is derived from an EMBL/GenBank/DDBJ whole genome shotgun (WGS) entry which is preliminary data.</text>
</comment>
<gene>
    <name evidence="3" type="ORF">IAI60_16830</name>
</gene>
<sequence length="306" mass="33240">MSDLQDAGTPPPEHGVLTQIEIDQRVFDLYDEYCHGRIDRRTFLQRATVVTAGGLAMAQALLPRYVQAQTVSFTDERIKANYVTYPSPGGNSGTMRGYLVQPSGAGPFPAVLVIHENRGLNPYIEDVARRLAIAGFLALAPDGLFPAGGYPGNDDDGRELQAKLDQAKLRTDMLNSARYLKAHPLSTGKLGVTGFCWGGGTTNFLATAMGADLNAAVPFYGAAAETASVPAIKAPLLVHYADNDERINAMWPGYEAALKAAGVPYEMRRYPDTQHGFHNNSTPRYNEAAAKEAWDRSVAFFRQNIS</sequence>
<evidence type="ECO:0000259" key="2">
    <source>
        <dbReference type="Pfam" id="PF23678"/>
    </source>
</evidence>
<keyword evidence="4" id="KW-1185">Reference proteome</keyword>
<dbReference type="GO" id="GO:0016787">
    <property type="term" value="F:hydrolase activity"/>
    <property type="evidence" value="ECO:0007669"/>
    <property type="project" value="UniProtKB-KW"/>
</dbReference>
<organism evidence="3 4">
    <name type="scientific">Roseomonas marmotae</name>
    <dbReference type="NCBI Taxonomy" id="2768161"/>
    <lineage>
        <taxon>Bacteria</taxon>
        <taxon>Pseudomonadati</taxon>
        <taxon>Pseudomonadota</taxon>
        <taxon>Alphaproteobacteria</taxon>
        <taxon>Acetobacterales</taxon>
        <taxon>Roseomonadaceae</taxon>
        <taxon>Roseomonas</taxon>
    </lineage>
</organism>
<dbReference type="Proteomes" id="UP001518990">
    <property type="component" value="Unassembled WGS sequence"/>
</dbReference>
<feature type="domain" description="Dienelactone hydrolase" evidence="1">
    <location>
        <begin position="95"/>
        <end position="303"/>
    </location>
</feature>
<name>A0ABS3KI33_9PROT</name>
<dbReference type="InterPro" id="IPR002925">
    <property type="entry name" value="Dienelactn_hydro"/>
</dbReference>
<dbReference type="InterPro" id="IPR029058">
    <property type="entry name" value="AB_hydrolase_fold"/>
</dbReference>
<evidence type="ECO:0000313" key="4">
    <source>
        <dbReference type="Proteomes" id="UP001518990"/>
    </source>
</evidence>
<protein>
    <submittedName>
        <fullName evidence="3">Dienelactone hydrolase family protein</fullName>
    </submittedName>
</protein>
<dbReference type="EMBL" id="JACTNF010000019">
    <property type="protein sequence ID" value="MBO1076278.1"/>
    <property type="molecule type" value="Genomic_DNA"/>
</dbReference>
<dbReference type="Pfam" id="PF23678">
    <property type="entry name" value="YqhI"/>
    <property type="match status" value="1"/>
</dbReference>